<evidence type="ECO:0000256" key="5">
    <source>
        <dbReference type="ARBA" id="ARBA00021214"/>
    </source>
</evidence>
<reference evidence="13" key="1">
    <citation type="submission" date="2020-05" db="EMBL/GenBank/DDBJ databases">
        <title>Phylogenomic resolution of chytrid fungi.</title>
        <authorList>
            <person name="Stajich J.E."/>
            <person name="Amses K."/>
            <person name="Simmons R."/>
            <person name="Seto K."/>
            <person name="Myers J."/>
            <person name="Bonds A."/>
            <person name="Quandt C.A."/>
            <person name="Barry K."/>
            <person name="Liu P."/>
            <person name="Grigoriev I."/>
            <person name="Longcore J.E."/>
            <person name="James T.Y."/>
        </authorList>
    </citation>
    <scope>NUCLEOTIDE SEQUENCE</scope>
    <source>
        <strain evidence="13">JEL0476</strain>
    </source>
</reference>
<evidence type="ECO:0000256" key="7">
    <source>
        <dbReference type="ARBA" id="ARBA00022793"/>
    </source>
</evidence>
<dbReference type="GO" id="GO:0016787">
    <property type="term" value="F:hydrolase activity"/>
    <property type="evidence" value="ECO:0007669"/>
    <property type="project" value="InterPro"/>
</dbReference>
<feature type="domain" description="Amidohydrolase-related" evidence="12">
    <location>
        <begin position="180"/>
        <end position="457"/>
    </location>
</feature>
<comment type="subunit">
    <text evidence="3">Monomer.</text>
</comment>
<dbReference type="PANTHER" id="PTHR21240:SF27">
    <property type="entry name" value="2-AMINO-3-CARBOXYMUCONATE-6-SEMIALDEHYDE DECARBOXYLASE"/>
    <property type="match status" value="1"/>
</dbReference>
<dbReference type="Pfam" id="PF04909">
    <property type="entry name" value="Amidohydro_2"/>
    <property type="match status" value="1"/>
</dbReference>
<evidence type="ECO:0000256" key="10">
    <source>
        <dbReference type="ARBA" id="ARBA00031120"/>
    </source>
</evidence>
<dbReference type="AlphaFoldDB" id="A0AAD5TYY7"/>
<gene>
    <name evidence="13" type="ORF">HK099_005682</name>
</gene>
<evidence type="ECO:0000259" key="12">
    <source>
        <dbReference type="Pfam" id="PF04909"/>
    </source>
</evidence>
<dbReference type="EMBL" id="JADGJW010000454">
    <property type="protein sequence ID" value="KAJ3216908.1"/>
    <property type="molecule type" value="Genomic_DNA"/>
</dbReference>
<keyword evidence="8" id="KW-0862">Zinc</keyword>
<comment type="caution">
    <text evidence="13">The sequence shown here is derived from an EMBL/GenBank/DDBJ whole genome shotgun (WGS) entry which is preliminary data.</text>
</comment>
<dbReference type="EC" id="4.1.1.45" evidence="4"/>
<dbReference type="InterPro" id="IPR032465">
    <property type="entry name" value="ACMSD"/>
</dbReference>
<keyword evidence="6" id="KW-0479">Metal-binding</keyword>
<dbReference type="GO" id="GO:0019748">
    <property type="term" value="P:secondary metabolic process"/>
    <property type="evidence" value="ECO:0007669"/>
    <property type="project" value="TreeGrafter"/>
</dbReference>
<keyword evidence="14" id="KW-1185">Reference proteome</keyword>
<evidence type="ECO:0000256" key="2">
    <source>
        <dbReference type="ARBA" id="ARBA00005871"/>
    </source>
</evidence>
<evidence type="ECO:0000256" key="8">
    <source>
        <dbReference type="ARBA" id="ARBA00022833"/>
    </source>
</evidence>
<evidence type="ECO:0000313" key="14">
    <source>
        <dbReference type="Proteomes" id="UP001211065"/>
    </source>
</evidence>
<dbReference type="InterPro" id="IPR006680">
    <property type="entry name" value="Amidohydro-rel"/>
</dbReference>
<name>A0AAD5TYY7_9FUNG</name>
<evidence type="ECO:0000256" key="1">
    <source>
        <dbReference type="ARBA" id="ARBA00005079"/>
    </source>
</evidence>
<evidence type="ECO:0000256" key="3">
    <source>
        <dbReference type="ARBA" id="ARBA00011245"/>
    </source>
</evidence>
<protein>
    <recommendedName>
        <fullName evidence="5">2-amino-3-carboxymuconate-6-semialdehyde decarboxylase</fullName>
        <ecNumber evidence="4">4.1.1.45</ecNumber>
    </recommendedName>
    <alternativeName>
        <fullName evidence="10">Picolinate carboxylase</fullName>
    </alternativeName>
</protein>
<dbReference type="SUPFAM" id="SSF51556">
    <property type="entry name" value="Metallo-dependent hydrolases"/>
    <property type="match status" value="1"/>
</dbReference>
<evidence type="ECO:0000256" key="11">
    <source>
        <dbReference type="RuleBase" id="RU366045"/>
    </source>
</evidence>
<dbReference type="GO" id="GO:0001760">
    <property type="term" value="F:aminocarboxymuconate-semialdehyde decarboxylase activity"/>
    <property type="evidence" value="ECO:0007669"/>
    <property type="project" value="UniProtKB-EC"/>
</dbReference>
<evidence type="ECO:0000313" key="13">
    <source>
        <dbReference type="EMBL" id="KAJ3216908.1"/>
    </source>
</evidence>
<evidence type="ECO:0000256" key="4">
    <source>
        <dbReference type="ARBA" id="ARBA00012365"/>
    </source>
</evidence>
<dbReference type="InterPro" id="IPR032466">
    <property type="entry name" value="Metal_Hydrolase"/>
</dbReference>
<dbReference type="Proteomes" id="UP001211065">
    <property type="component" value="Unassembled WGS sequence"/>
</dbReference>
<dbReference type="Gene3D" id="3.20.20.140">
    <property type="entry name" value="Metal-dependent hydrolases"/>
    <property type="match status" value="1"/>
</dbReference>
<dbReference type="PANTHER" id="PTHR21240">
    <property type="entry name" value="2-AMINO-3-CARBOXYLMUCONATE-6-SEMIALDEHYDE DECARBOXYLASE"/>
    <property type="match status" value="1"/>
</dbReference>
<dbReference type="GO" id="GO:0046872">
    <property type="term" value="F:metal ion binding"/>
    <property type="evidence" value="ECO:0007669"/>
    <property type="project" value="UniProtKB-KW"/>
</dbReference>
<comment type="pathway">
    <text evidence="1">Secondary metabolite metabolism; quinolate metabolism.</text>
</comment>
<keyword evidence="7 11" id="KW-0210">Decarboxylase</keyword>
<organism evidence="13 14">
    <name type="scientific">Clydaea vesicula</name>
    <dbReference type="NCBI Taxonomy" id="447962"/>
    <lineage>
        <taxon>Eukaryota</taxon>
        <taxon>Fungi</taxon>
        <taxon>Fungi incertae sedis</taxon>
        <taxon>Chytridiomycota</taxon>
        <taxon>Chytridiomycota incertae sedis</taxon>
        <taxon>Chytridiomycetes</taxon>
        <taxon>Lobulomycetales</taxon>
        <taxon>Lobulomycetaceae</taxon>
        <taxon>Clydaea</taxon>
    </lineage>
</organism>
<proteinExistence type="inferred from homology"/>
<accession>A0AAD5TYY7</accession>
<comment type="similarity">
    <text evidence="2">Belongs to the metallo-dependent hydrolases superfamily. ACMSD family.</text>
</comment>
<dbReference type="GO" id="GO:0005829">
    <property type="term" value="C:cytosol"/>
    <property type="evidence" value="ECO:0007669"/>
    <property type="project" value="TreeGrafter"/>
</dbReference>
<evidence type="ECO:0000256" key="9">
    <source>
        <dbReference type="ARBA" id="ARBA00023239"/>
    </source>
</evidence>
<sequence length="500" mass="56411">MRRVWLNAFEKSTSVPASDSNEEVADKDETVDANDSVEVNESVLPSALTILLPKIKKEEKKLKFKKKSILFSAAEKTTSSVALILATYNSYKKILSELMTIEKAITAVYYMPKQHATASWLPCGADTYMKASKLWVQKTELPDLTKKYGYPGWISVQQDGNGNAKMAIDGKPFRDITCNCWQPEERIKEADLTDVQVQVLSTVPVLFNYWAQPEHTLDLAKYLNDNIAQTCSLHPTRFIGLGTLPMQNAELSVQELKRCKNELGLAGIQIGSHINEWNLDAPELDPIWTACEELDMSVFVHPWDMESKGRMSNYWFPWLIGMPCETTIAVCSLMLGGVLERHPKLKVCLAHGGGSFPYTMGRIEHGYQVRPDLVATKCGKSPMHYLERIWTDSLVHDEDALLYLMKKFTADRIMLGSDYPFPLGEHHAGKMIEDSKLISEEDKAKMLGLNVMRFFNLKKEDFQQPAAVAKNGDIILEENINNSIKIIEGCAEKVHTLKIE</sequence>
<evidence type="ECO:0000256" key="6">
    <source>
        <dbReference type="ARBA" id="ARBA00022723"/>
    </source>
</evidence>
<keyword evidence="9 11" id="KW-0456">Lyase</keyword>